<comment type="catalytic activity">
    <reaction evidence="11">
        <text>[GlcNAc-(1-&gt;4)-Mur2Ac(oyl-L-Ala-gamma-D-Glu-L-Lys-D-Ala-D-Ala)](n)-di-trans,octa-cis-undecaprenyl diphosphate + beta-D-GlcNAc-(1-&gt;4)-Mur2Ac(oyl-L-Ala-gamma-D-Glu-L-Lys-D-Ala-D-Ala)-di-trans,octa-cis-undecaprenyl diphosphate = [GlcNAc-(1-&gt;4)-Mur2Ac(oyl-L-Ala-gamma-D-Glu-L-Lys-D-Ala-D-Ala)](n+1)-di-trans,octa-cis-undecaprenyl diphosphate + di-trans,octa-cis-undecaprenyl diphosphate + H(+)</text>
        <dbReference type="Rhea" id="RHEA:23708"/>
        <dbReference type="Rhea" id="RHEA-COMP:9602"/>
        <dbReference type="Rhea" id="RHEA-COMP:9603"/>
        <dbReference type="ChEBI" id="CHEBI:15378"/>
        <dbReference type="ChEBI" id="CHEBI:58405"/>
        <dbReference type="ChEBI" id="CHEBI:60033"/>
        <dbReference type="ChEBI" id="CHEBI:78435"/>
        <dbReference type="EC" id="2.4.99.28"/>
    </reaction>
</comment>
<dbReference type="GO" id="GO:0009274">
    <property type="term" value="C:peptidoglycan-based cell wall"/>
    <property type="evidence" value="ECO:0007669"/>
    <property type="project" value="InterPro"/>
</dbReference>
<dbReference type="GO" id="GO:0005886">
    <property type="term" value="C:plasma membrane"/>
    <property type="evidence" value="ECO:0007669"/>
    <property type="project" value="UniProtKB-SubCell"/>
</dbReference>
<gene>
    <name evidence="11" type="primary">mtgA</name>
    <name evidence="14" type="ORF">SAMN05192565_12320</name>
</gene>
<feature type="transmembrane region" description="Helical" evidence="11">
    <location>
        <begin position="40"/>
        <end position="65"/>
    </location>
</feature>
<dbReference type="EMBL" id="FOPM01000023">
    <property type="protein sequence ID" value="SFH00579.1"/>
    <property type="molecule type" value="Genomic_DNA"/>
</dbReference>
<proteinExistence type="inferred from homology"/>
<evidence type="ECO:0000256" key="4">
    <source>
        <dbReference type="ARBA" id="ARBA00022679"/>
    </source>
</evidence>
<evidence type="ECO:0000256" key="12">
    <source>
        <dbReference type="SAM" id="MobiDB-lite"/>
    </source>
</evidence>
<dbReference type="InterPro" id="IPR001264">
    <property type="entry name" value="Glyco_trans_51"/>
</dbReference>
<protein>
    <recommendedName>
        <fullName evidence="11">Biosynthetic peptidoglycan transglycosylase</fullName>
        <ecNumber evidence="11">2.4.99.28</ecNumber>
    </recommendedName>
    <alternativeName>
        <fullName evidence="11">Glycan polymerase</fullName>
    </alternativeName>
    <alternativeName>
        <fullName evidence="11">Peptidoglycan glycosyltransferase MtgA</fullName>
        <shortName evidence="11">PGT</shortName>
    </alternativeName>
</protein>
<feature type="domain" description="Glycosyl transferase family 51" evidence="13">
    <location>
        <begin position="80"/>
        <end position="244"/>
    </location>
</feature>
<dbReference type="InterPro" id="IPR011812">
    <property type="entry name" value="Pep_trsgly"/>
</dbReference>
<evidence type="ECO:0000256" key="10">
    <source>
        <dbReference type="ARBA" id="ARBA00023316"/>
    </source>
</evidence>
<dbReference type="GO" id="GO:0009252">
    <property type="term" value="P:peptidoglycan biosynthetic process"/>
    <property type="evidence" value="ECO:0007669"/>
    <property type="project" value="UniProtKB-UniRule"/>
</dbReference>
<keyword evidence="2 11" id="KW-0997">Cell inner membrane</keyword>
<evidence type="ECO:0000256" key="2">
    <source>
        <dbReference type="ARBA" id="ARBA00022519"/>
    </source>
</evidence>
<evidence type="ECO:0000256" key="5">
    <source>
        <dbReference type="ARBA" id="ARBA00022692"/>
    </source>
</evidence>
<evidence type="ECO:0000256" key="7">
    <source>
        <dbReference type="ARBA" id="ARBA00022984"/>
    </source>
</evidence>
<evidence type="ECO:0000256" key="1">
    <source>
        <dbReference type="ARBA" id="ARBA00022475"/>
    </source>
</evidence>
<comment type="subcellular location">
    <subcellularLocation>
        <location evidence="11">Cell inner membrane</location>
        <topology evidence="11">Single-pass membrane protein</topology>
    </subcellularLocation>
</comment>
<name>A0A1I2WIM7_9HYPH</name>
<dbReference type="AlphaFoldDB" id="A0A1I2WIM7"/>
<comment type="pathway">
    <text evidence="11">Cell wall biogenesis; peptidoglycan biosynthesis.</text>
</comment>
<keyword evidence="1 11" id="KW-1003">Cell membrane</keyword>
<dbReference type="PANTHER" id="PTHR30400">
    <property type="entry name" value="MONOFUNCTIONAL BIOSYNTHETIC PEPTIDOGLYCAN TRANSGLYCOSYLASE"/>
    <property type="match status" value="1"/>
</dbReference>
<dbReference type="InterPro" id="IPR036950">
    <property type="entry name" value="PBP_transglycosylase"/>
</dbReference>
<keyword evidence="4 11" id="KW-0808">Transferase</keyword>
<dbReference type="HAMAP" id="MF_00766">
    <property type="entry name" value="PGT_MtgA"/>
    <property type="match status" value="1"/>
</dbReference>
<dbReference type="SUPFAM" id="SSF53955">
    <property type="entry name" value="Lysozyme-like"/>
    <property type="match status" value="1"/>
</dbReference>
<dbReference type="PANTHER" id="PTHR30400:SF0">
    <property type="entry name" value="BIOSYNTHETIC PEPTIDOGLYCAN TRANSGLYCOSYLASE"/>
    <property type="match status" value="1"/>
</dbReference>
<dbReference type="GO" id="GO:0008360">
    <property type="term" value="P:regulation of cell shape"/>
    <property type="evidence" value="ECO:0007669"/>
    <property type="project" value="UniProtKB-KW"/>
</dbReference>
<dbReference type="GO" id="GO:0071555">
    <property type="term" value="P:cell wall organization"/>
    <property type="evidence" value="ECO:0007669"/>
    <property type="project" value="UniProtKB-KW"/>
</dbReference>
<keyword evidence="15" id="KW-1185">Reference proteome</keyword>
<dbReference type="InterPro" id="IPR023346">
    <property type="entry name" value="Lysozyme-like_dom_sf"/>
</dbReference>
<dbReference type="NCBIfam" id="TIGR02070">
    <property type="entry name" value="mono_pep_trsgly"/>
    <property type="match status" value="1"/>
</dbReference>
<evidence type="ECO:0000313" key="15">
    <source>
        <dbReference type="Proteomes" id="UP000199229"/>
    </source>
</evidence>
<dbReference type="Pfam" id="PF00912">
    <property type="entry name" value="Transgly"/>
    <property type="match status" value="1"/>
</dbReference>
<evidence type="ECO:0000256" key="9">
    <source>
        <dbReference type="ARBA" id="ARBA00023136"/>
    </source>
</evidence>
<evidence type="ECO:0000256" key="3">
    <source>
        <dbReference type="ARBA" id="ARBA00022676"/>
    </source>
</evidence>
<dbReference type="Gene3D" id="1.10.3810.10">
    <property type="entry name" value="Biosynthetic peptidoglycan transglycosylase-like"/>
    <property type="match status" value="1"/>
</dbReference>
<keyword evidence="7 11" id="KW-0573">Peptidoglycan synthesis</keyword>
<keyword evidence="10 11" id="KW-0961">Cell wall biogenesis/degradation</keyword>
<keyword evidence="6 11" id="KW-0133">Cell shape</keyword>
<comment type="function">
    <text evidence="11">Peptidoglycan polymerase that catalyzes glycan chain elongation from lipid-linked precursors.</text>
</comment>
<dbReference type="UniPathway" id="UPA00219"/>
<reference evidence="15" key="1">
    <citation type="submission" date="2016-10" db="EMBL/GenBank/DDBJ databases">
        <authorList>
            <person name="Varghese N."/>
            <person name="Submissions S."/>
        </authorList>
    </citation>
    <scope>NUCLEOTIDE SEQUENCE [LARGE SCALE GENOMIC DNA]</scope>
    <source>
        <strain evidence="15">Gh-105</strain>
    </source>
</reference>
<dbReference type="EC" id="2.4.99.28" evidence="11"/>
<keyword evidence="3 11" id="KW-0328">Glycosyltransferase</keyword>
<keyword evidence="5 11" id="KW-0812">Transmembrane</keyword>
<dbReference type="GO" id="GO:0008955">
    <property type="term" value="F:peptidoglycan glycosyltransferase activity"/>
    <property type="evidence" value="ECO:0007669"/>
    <property type="project" value="UniProtKB-UniRule"/>
</dbReference>
<feature type="compositionally biased region" description="Basic and acidic residues" evidence="12">
    <location>
        <begin position="1"/>
        <end position="19"/>
    </location>
</feature>
<dbReference type="GO" id="GO:0016763">
    <property type="term" value="F:pentosyltransferase activity"/>
    <property type="evidence" value="ECO:0007669"/>
    <property type="project" value="InterPro"/>
</dbReference>
<evidence type="ECO:0000256" key="11">
    <source>
        <dbReference type="HAMAP-Rule" id="MF_00766"/>
    </source>
</evidence>
<evidence type="ECO:0000313" key="14">
    <source>
        <dbReference type="EMBL" id="SFH00579.1"/>
    </source>
</evidence>
<keyword evidence="8 11" id="KW-1133">Transmembrane helix</keyword>
<dbReference type="Proteomes" id="UP000199229">
    <property type="component" value="Unassembled WGS sequence"/>
</dbReference>
<accession>A0A1I2WIM7</accession>
<sequence length="256" mass="27892">MRRGEESQIREGAESAERPLRRRPTRAATDSARGWRPRRIVGLVLLLPALAFGVLLVMALVYSAVPPPSTLMLARWATLRSVDRQAVPLAAISPHLVQAVIASEDQRFCLHDGVDWGALREVVDDEDGPSRGASTISMQTVKNVFLWPGRSVLRKGLEIPLALGADALWGKRRMMEIYLNVAEWGEGVFGAEAAARRWFGKPARDLTRGEAALLAAVLPNPILRNPALPSRGVRAAAARIQGRMNGVAGLMGCLKR</sequence>
<feature type="region of interest" description="Disordered" evidence="12">
    <location>
        <begin position="1"/>
        <end position="31"/>
    </location>
</feature>
<organism evidence="14 15">
    <name type="scientific">Methylobacterium gossipiicola</name>
    <dbReference type="NCBI Taxonomy" id="582675"/>
    <lineage>
        <taxon>Bacteria</taxon>
        <taxon>Pseudomonadati</taxon>
        <taxon>Pseudomonadota</taxon>
        <taxon>Alphaproteobacteria</taxon>
        <taxon>Hyphomicrobiales</taxon>
        <taxon>Methylobacteriaceae</taxon>
        <taxon>Methylobacterium</taxon>
    </lineage>
</organism>
<evidence type="ECO:0000256" key="6">
    <source>
        <dbReference type="ARBA" id="ARBA00022960"/>
    </source>
</evidence>
<comment type="similarity">
    <text evidence="11">Belongs to the glycosyltransferase 51 family.</text>
</comment>
<evidence type="ECO:0000256" key="8">
    <source>
        <dbReference type="ARBA" id="ARBA00022989"/>
    </source>
</evidence>
<dbReference type="STRING" id="582675.SAMN05192565_12320"/>
<keyword evidence="9 11" id="KW-0472">Membrane</keyword>
<evidence type="ECO:0000259" key="13">
    <source>
        <dbReference type="Pfam" id="PF00912"/>
    </source>
</evidence>